<sequence length="501" mass="55640">MDSIFLLEEGDRAALLEQMMQALGCVYICLRAYFSPPYNCLKGLDGIYHERINQQTTSHGSFVRRLFDVYREASTYVDTGLIPGIAFASNNPFMKFELHEFQSLVSSDFQLQFYQEAGIKTIVLMGCTTGEIELGMSDNHNQVDVEAEMKNILQIHFPNQPPSSSSSSLLSVSVDSPEYPPLLFNIPSTTAPPPPPPFLPQETLIREQPPTTTAAAAHDQTRQMLSQFRNAHFPSIECEDAAMTNAILAVLSSPSTSSSSRRPPRTPNISTAFRTYQPNSPARRSTSAPAPSRFKRAVVFFRNLSLRIRHDQSLPTATQLHHMISERKRREKLNESFQILRSFLPPGTKKDKASVLSSTVEYMSSLKSRAAELAERNRILVSQIDSVKKSESGGDEVGSGERVSVEISPSSSSSSSEARFLDLRVRVRVRGESSLLDLVSRVIEFLRGQSGVSMTSVESNTRMLDSVAVHAVIIRLRIQGDEFDESGFREGVKRAVGDQPN</sequence>
<organism evidence="7 8">
    <name type="scientific">Salvia divinorum</name>
    <name type="common">Maria pastora</name>
    <name type="synonym">Diviner's sage</name>
    <dbReference type="NCBI Taxonomy" id="28513"/>
    <lineage>
        <taxon>Eukaryota</taxon>
        <taxon>Viridiplantae</taxon>
        <taxon>Streptophyta</taxon>
        <taxon>Embryophyta</taxon>
        <taxon>Tracheophyta</taxon>
        <taxon>Spermatophyta</taxon>
        <taxon>Magnoliopsida</taxon>
        <taxon>eudicotyledons</taxon>
        <taxon>Gunneridae</taxon>
        <taxon>Pentapetalae</taxon>
        <taxon>asterids</taxon>
        <taxon>lamiids</taxon>
        <taxon>Lamiales</taxon>
        <taxon>Lamiaceae</taxon>
        <taxon>Nepetoideae</taxon>
        <taxon>Mentheae</taxon>
        <taxon>Salviinae</taxon>
        <taxon>Salvia</taxon>
        <taxon>Salvia subgen. Calosphace</taxon>
    </lineage>
</organism>
<dbReference type="GO" id="GO:0005634">
    <property type="term" value="C:nucleus"/>
    <property type="evidence" value="ECO:0007669"/>
    <property type="project" value="UniProtKB-SubCell"/>
</dbReference>
<name>A0ABD1GXC0_SALDI</name>
<dbReference type="PROSITE" id="PS50888">
    <property type="entry name" value="BHLH"/>
    <property type="match status" value="1"/>
</dbReference>
<dbReference type="Pfam" id="PF00010">
    <property type="entry name" value="HLH"/>
    <property type="match status" value="1"/>
</dbReference>
<keyword evidence="8" id="KW-1185">Reference proteome</keyword>
<evidence type="ECO:0000259" key="6">
    <source>
        <dbReference type="PROSITE" id="PS50888"/>
    </source>
</evidence>
<evidence type="ECO:0000256" key="3">
    <source>
        <dbReference type="ARBA" id="ARBA00023163"/>
    </source>
</evidence>
<dbReference type="EMBL" id="JBEAFC010000007">
    <property type="protein sequence ID" value="KAL1547773.1"/>
    <property type="molecule type" value="Genomic_DNA"/>
</dbReference>
<feature type="compositionally biased region" description="Low complexity" evidence="5">
    <location>
        <begin position="400"/>
        <end position="414"/>
    </location>
</feature>
<dbReference type="InterPro" id="IPR055478">
    <property type="entry name" value="DUF7050"/>
</dbReference>
<proteinExistence type="predicted"/>
<dbReference type="Pfam" id="PF23133">
    <property type="entry name" value="DUF7050"/>
    <property type="match status" value="1"/>
</dbReference>
<feature type="region of interest" description="Disordered" evidence="5">
    <location>
        <begin position="389"/>
        <end position="414"/>
    </location>
</feature>
<dbReference type="Pfam" id="PF23132">
    <property type="entry name" value="DUF7049"/>
    <property type="match status" value="1"/>
</dbReference>
<evidence type="ECO:0000313" key="8">
    <source>
        <dbReference type="Proteomes" id="UP001567538"/>
    </source>
</evidence>
<feature type="compositionally biased region" description="Low complexity" evidence="5">
    <location>
        <begin position="252"/>
        <end position="261"/>
    </location>
</feature>
<dbReference type="InterPro" id="IPR045239">
    <property type="entry name" value="bHLH95_bHLH"/>
</dbReference>
<comment type="subcellular location">
    <subcellularLocation>
        <location evidence="1">Nucleus</location>
    </subcellularLocation>
</comment>
<evidence type="ECO:0000256" key="1">
    <source>
        <dbReference type="ARBA" id="ARBA00004123"/>
    </source>
</evidence>
<evidence type="ECO:0000256" key="2">
    <source>
        <dbReference type="ARBA" id="ARBA00023015"/>
    </source>
</evidence>
<dbReference type="CDD" id="cd11393">
    <property type="entry name" value="bHLH_AtbHLH_like"/>
    <property type="match status" value="1"/>
</dbReference>
<gene>
    <name evidence="7" type="ORF">AAHA92_16090</name>
</gene>
<comment type="caution">
    <text evidence="7">The sequence shown here is derived from an EMBL/GenBank/DDBJ whole genome shotgun (WGS) entry which is preliminary data.</text>
</comment>
<dbReference type="PANTHER" id="PTHR46665">
    <property type="entry name" value="TRANSCRIPTION FACTOR BHLH041-RELATED-RELATED"/>
    <property type="match status" value="1"/>
</dbReference>
<reference evidence="7 8" key="1">
    <citation type="submission" date="2024-06" db="EMBL/GenBank/DDBJ databases">
        <title>A chromosome level genome sequence of Diviner's sage (Salvia divinorum).</title>
        <authorList>
            <person name="Ford S.A."/>
            <person name="Ro D.-K."/>
            <person name="Ness R.W."/>
            <person name="Phillips M.A."/>
        </authorList>
    </citation>
    <scope>NUCLEOTIDE SEQUENCE [LARGE SCALE GENOMIC DNA]</scope>
    <source>
        <strain evidence="7">SAF-2024a</strain>
        <tissue evidence="7">Leaf</tissue>
    </source>
</reference>
<dbReference type="Gene3D" id="4.10.280.10">
    <property type="entry name" value="Helix-loop-helix DNA-binding domain"/>
    <property type="match status" value="1"/>
</dbReference>
<evidence type="ECO:0000256" key="5">
    <source>
        <dbReference type="SAM" id="MobiDB-lite"/>
    </source>
</evidence>
<dbReference type="AlphaFoldDB" id="A0ABD1GXC0"/>
<dbReference type="SMART" id="SM00353">
    <property type="entry name" value="HLH"/>
    <property type="match status" value="1"/>
</dbReference>
<accession>A0ABD1GXC0</accession>
<dbReference type="PANTHER" id="PTHR46665:SF1">
    <property type="entry name" value="SPERMATOGENESIS- AND OOGENESIS-SPECIFIC BASIC HELIX-LOOP-HELIX-CONTAINING PROTEIN 1"/>
    <property type="match status" value="1"/>
</dbReference>
<dbReference type="SUPFAM" id="SSF47459">
    <property type="entry name" value="HLH, helix-loop-helix DNA-binding domain"/>
    <property type="match status" value="1"/>
</dbReference>
<feature type="region of interest" description="Disordered" evidence="5">
    <location>
        <begin position="252"/>
        <end position="290"/>
    </location>
</feature>
<dbReference type="InterPro" id="IPR055477">
    <property type="entry name" value="DUF7049"/>
</dbReference>
<feature type="compositionally biased region" description="Polar residues" evidence="5">
    <location>
        <begin position="268"/>
        <end position="289"/>
    </location>
</feature>
<dbReference type="InterPro" id="IPR036638">
    <property type="entry name" value="HLH_DNA-bd_sf"/>
</dbReference>
<evidence type="ECO:0000256" key="4">
    <source>
        <dbReference type="ARBA" id="ARBA00023242"/>
    </source>
</evidence>
<keyword evidence="4" id="KW-0539">Nucleus</keyword>
<evidence type="ECO:0000313" key="7">
    <source>
        <dbReference type="EMBL" id="KAL1547773.1"/>
    </source>
</evidence>
<dbReference type="Proteomes" id="UP001567538">
    <property type="component" value="Unassembled WGS sequence"/>
</dbReference>
<keyword evidence="3" id="KW-0804">Transcription</keyword>
<keyword evidence="2" id="KW-0805">Transcription regulation</keyword>
<protein>
    <submittedName>
        <fullName evidence="7">Transcription factor bHLH041</fullName>
    </submittedName>
</protein>
<dbReference type="InterPro" id="IPR044658">
    <property type="entry name" value="bHLH92/bHLH041-like"/>
</dbReference>
<dbReference type="InterPro" id="IPR011598">
    <property type="entry name" value="bHLH_dom"/>
</dbReference>
<feature type="domain" description="BHLH" evidence="6">
    <location>
        <begin position="317"/>
        <end position="366"/>
    </location>
</feature>